<comment type="caution">
    <text evidence="1">The sequence shown here is derived from an EMBL/GenBank/DDBJ whole genome shotgun (WGS) entry which is preliminary data.</text>
</comment>
<protein>
    <submittedName>
        <fullName evidence="1">Uncharacterized protein</fullName>
    </submittedName>
</protein>
<proteinExistence type="predicted"/>
<accession>A0ABP8EAY4</accession>
<reference evidence="2" key="1">
    <citation type="journal article" date="2019" name="Int. J. Syst. Evol. Microbiol.">
        <title>The Global Catalogue of Microorganisms (GCM) 10K type strain sequencing project: providing services to taxonomists for standard genome sequencing and annotation.</title>
        <authorList>
            <consortium name="The Broad Institute Genomics Platform"/>
            <consortium name="The Broad Institute Genome Sequencing Center for Infectious Disease"/>
            <person name="Wu L."/>
            <person name="Ma J."/>
        </authorList>
    </citation>
    <scope>NUCLEOTIDE SEQUENCE [LARGE SCALE GENOMIC DNA]</scope>
    <source>
        <strain evidence="2">JCM 17452</strain>
    </source>
</reference>
<name>A0ABP8EAY4_9FLAO</name>
<keyword evidence="2" id="KW-1185">Reference proteome</keyword>
<dbReference type="RefSeq" id="WP_139000713.1">
    <property type="nucleotide sequence ID" value="NZ_BAABAV010000001.1"/>
</dbReference>
<evidence type="ECO:0000313" key="1">
    <source>
        <dbReference type="EMBL" id="GAA4269377.1"/>
    </source>
</evidence>
<organism evidence="1 2">
    <name type="scientific">Hyunsoonleella aestuarii</name>
    <dbReference type="NCBI Taxonomy" id="912802"/>
    <lineage>
        <taxon>Bacteria</taxon>
        <taxon>Pseudomonadati</taxon>
        <taxon>Bacteroidota</taxon>
        <taxon>Flavobacteriia</taxon>
        <taxon>Flavobacteriales</taxon>
        <taxon>Flavobacteriaceae</taxon>
    </lineage>
</organism>
<sequence length="506" mass="60133">MNNLKHLVSTFSTKEQHQFIQYLEKKNKRKNAKNTDLFKHLIKNELNSKELCFKLYGTHKKDAYHALRKRLFKSIIDFIANNRLQEEKAIDMQIIKYIVASRNCLENKQHQIAYKILDKAETLAKEYFLFTLLNEIYHTKIQYAYTIPSLDLDKLVLKFKDNQKNHHLEDQLNIVYAQIKKTLNSYTHKGKTLDLETIVNKTLNAHNISLSDSLSFKSLYQLIIIVNISAFATKDYLKIEPFLINAYHTILKHKHRNKQLYYHIQILYTIANALFRNKKFNDSQKYLALMHEYMLNQKKKHYTSFNLKHKLLLALNLNYSNNQTAAIHTLKAIDTERHIDIEAALDIRLALIMLNFQKGDLKNAHQIFSKFYHTDKWYTEKAGKEWVIKKNLIEILLHIDLNNIDLVESRLLSFKRSYTSYLKDINQQRVLTYLGFVETYYKNPEQANSTKFRETVENAFNWKETYREDIFVISFYSWLKGKMKSENLYKITLDLIKKAQKELSGT</sequence>
<dbReference type="Proteomes" id="UP001500027">
    <property type="component" value="Unassembled WGS sequence"/>
</dbReference>
<gene>
    <name evidence="1" type="ORF">GCM10022257_14780</name>
</gene>
<dbReference type="EMBL" id="BAABAV010000001">
    <property type="protein sequence ID" value="GAA4269377.1"/>
    <property type="molecule type" value="Genomic_DNA"/>
</dbReference>
<evidence type="ECO:0000313" key="2">
    <source>
        <dbReference type="Proteomes" id="UP001500027"/>
    </source>
</evidence>